<feature type="compositionally biased region" description="Pro residues" evidence="12">
    <location>
        <begin position="1074"/>
        <end position="1083"/>
    </location>
</feature>
<comment type="similarity">
    <text evidence="2">Belongs to the glycosyl hydrolase 18 family. Chitinase class V subfamily.</text>
</comment>
<keyword evidence="6" id="KW-0146">Chitin degradation</keyword>
<evidence type="ECO:0000259" key="15">
    <source>
        <dbReference type="PROSITE" id="PS51910"/>
    </source>
</evidence>
<feature type="region of interest" description="Disordered" evidence="12">
    <location>
        <begin position="731"/>
        <end position="766"/>
    </location>
</feature>
<sequence>MELGLCILLLPLSLLFTGIQQVVAAPFDSIAPVLESRDSRFSNFALQNRALPTGTCNADTPCVNAACCGIDGLCGYSPTQCGSGNCTSNCDAKAQCGQYGTTGSQTCPLDVCCSEFGFCGSTSDFCDTGCQAGFGGCGDVVRPSCSASSSSKRTIGYYEAWSNTRTCDAVSPEDLNLNGLTHINFAFAFFDPTTFQIAPMDAPSGELFSRFTALKAKANGLQAWISVGGWSFTDPGPTRSAFSDMTSSSGNRQQFITGLLAFMNHYSFDGVDLDWEYPQADDRGGVTADTANYVSLVTELRAALGTKYGISMTLPTSYWYLQHFDLKNIAPSVDWFNFMTYDLHGVWDAASLFLGPYINPHTNVTEIDMGLDLLWRAGVEPAQVNLGLAWYGRSFTLSDPSCSTPNGVCQFTGGANAGPCTDASGILDLEEIENIITTNSLTPVWDKTAAVKWITWDSNQWVSYDDDDTFQQKRTFANSRCLGGTMIWAIDQRNQTADNGLAAAPGITTQNQADAKQMSDNLAAGVTCYTTDCNVACKIGTNEVTQMDGQPNQLSTNDRCSAGQHRSLCCSDGTTMGTCQWRGYRGMGLSCMGGCADGETEIVKDTNSFDKSNGAQACTGGTQSYCCKGFTPAPSGSDLKTEAEDAAKAAAEALAEQAALDIAAKAFCRLAVPALLAPLELLEDVIPFIGEILDIAEIAATPALIDLCVKDVEKEGQAEFKVFGKEHTLSMDKPTATKEDRPSESSHSSASTSSCGKADAKRADEPGRCDPQFNKVVTTAIIDDWAALPVNPILCAAFGQACYNYRSVVNLNVAFETLTCAYRKIPITGRPVYSTWLKEHKTALWDPLIANLPDGGCSPDEYPPAVMADVNDGFDILTSTLDVAPRVFTDRGQRIRYLAAAQNQPAGKLFDRCGQGPVRTLDNPVESITAPGRRGTPTTYTKYRAVFTRSRFSLNFAGLDSPADNGIPSNPCIPTVQGVVHPGFQLAIHPIQDEWFATNPAELAYASNYESSPTKRDWIAGRGLVMIDGNSSRVATPEELRQEFGFDSCSDDSCSRELKALRAVSDAVKEDFSLPPPPAPPTKPSAVDAEATPSPVNDTAIAGDEPILISLPGSNSIGAEFPAETGRAASMPKKFPKFSRGRGKH</sequence>
<organism evidence="16 17">
    <name type="scientific">Hyaloscypha variabilis (strain UAMH 11265 / GT02V1 / F)</name>
    <name type="common">Meliniomyces variabilis</name>
    <dbReference type="NCBI Taxonomy" id="1149755"/>
    <lineage>
        <taxon>Eukaryota</taxon>
        <taxon>Fungi</taxon>
        <taxon>Dikarya</taxon>
        <taxon>Ascomycota</taxon>
        <taxon>Pezizomycotina</taxon>
        <taxon>Leotiomycetes</taxon>
        <taxon>Helotiales</taxon>
        <taxon>Hyaloscyphaceae</taxon>
        <taxon>Hyaloscypha</taxon>
        <taxon>Hyaloscypha variabilis</taxon>
    </lineage>
</organism>
<dbReference type="PANTHER" id="PTHR11177:SF333">
    <property type="entry name" value="CHITINASE"/>
    <property type="match status" value="1"/>
</dbReference>
<dbReference type="Gene3D" id="3.20.20.80">
    <property type="entry name" value="Glycosidases"/>
    <property type="match status" value="1"/>
</dbReference>
<dbReference type="PROSITE" id="PS01095">
    <property type="entry name" value="GH18_1"/>
    <property type="match status" value="1"/>
</dbReference>
<protein>
    <recommendedName>
        <fullName evidence="3">chitinase</fullName>
        <ecNumber evidence="3">3.2.1.14</ecNumber>
    </recommendedName>
</protein>
<feature type="disulfide bond" evidence="10">
    <location>
        <begin position="107"/>
        <end position="119"/>
    </location>
</feature>
<keyword evidence="9" id="KW-0624">Polysaccharide degradation</keyword>
<evidence type="ECO:0000256" key="6">
    <source>
        <dbReference type="ARBA" id="ARBA00023024"/>
    </source>
</evidence>
<dbReference type="GO" id="GO:0008061">
    <property type="term" value="F:chitin binding"/>
    <property type="evidence" value="ECO:0007669"/>
    <property type="project" value="UniProtKB-UniRule"/>
</dbReference>
<dbReference type="SMART" id="SM00270">
    <property type="entry name" value="ChtBD1"/>
    <property type="match status" value="2"/>
</dbReference>
<dbReference type="PANTHER" id="PTHR11177">
    <property type="entry name" value="CHITINASE"/>
    <property type="match status" value="1"/>
</dbReference>
<dbReference type="PROSITE" id="PS51910">
    <property type="entry name" value="GH18_2"/>
    <property type="match status" value="1"/>
</dbReference>
<evidence type="ECO:0000256" key="11">
    <source>
        <dbReference type="RuleBase" id="RU000489"/>
    </source>
</evidence>
<feature type="domain" description="GH18" evidence="15">
    <location>
        <begin position="152"/>
        <end position="504"/>
    </location>
</feature>
<feature type="region of interest" description="Disordered" evidence="12">
    <location>
        <begin position="1120"/>
        <end position="1145"/>
    </location>
</feature>
<dbReference type="Gene3D" id="3.10.50.10">
    <property type="match status" value="1"/>
</dbReference>
<evidence type="ECO:0000256" key="5">
    <source>
        <dbReference type="ARBA" id="ARBA00022801"/>
    </source>
</evidence>
<evidence type="ECO:0000256" key="10">
    <source>
        <dbReference type="PROSITE-ProRule" id="PRU00261"/>
    </source>
</evidence>
<evidence type="ECO:0000313" key="17">
    <source>
        <dbReference type="Proteomes" id="UP000235786"/>
    </source>
</evidence>
<gene>
    <name evidence="16" type="ORF">L207DRAFT_506176</name>
</gene>
<dbReference type="CDD" id="cd11618">
    <property type="entry name" value="ChtBD1_1"/>
    <property type="match status" value="1"/>
</dbReference>
<accession>A0A2J6S8S3</accession>
<dbReference type="EMBL" id="KZ613938">
    <property type="protein sequence ID" value="PMD47150.1"/>
    <property type="molecule type" value="Genomic_DNA"/>
</dbReference>
<dbReference type="PROSITE" id="PS00026">
    <property type="entry name" value="CHIT_BIND_I_1"/>
    <property type="match status" value="1"/>
</dbReference>
<dbReference type="InterPro" id="IPR001002">
    <property type="entry name" value="Chitin-bd_1"/>
</dbReference>
<keyword evidence="13" id="KW-0732">Signal</keyword>
<dbReference type="GO" id="GO:0000272">
    <property type="term" value="P:polysaccharide catabolic process"/>
    <property type="evidence" value="ECO:0007669"/>
    <property type="project" value="UniProtKB-KW"/>
</dbReference>
<feature type="signal peptide" evidence="13">
    <location>
        <begin position="1"/>
        <end position="24"/>
    </location>
</feature>
<dbReference type="PROSITE" id="PS50941">
    <property type="entry name" value="CHIT_BIND_I_2"/>
    <property type="match status" value="1"/>
</dbReference>
<dbReference type="InterPro" id="IPR029070">
    <property type="entry name" value="Chitinase_insertion_sf"/>
</dbReference>
<evidence type="ECO:0000256" key="13">
    <source>
        <dbReference type="SAM" id="SignalP"/>
    </source>
</evidence>
<feature type="chain" id="PRO_5014423009" description="chitinase" evidence="13">
    <location>
        <begin position="25"/>
        <end position="1145"/>
    </location>
</feature>
<dbReference type="SUPFAM" id="SSF54556">
    <property type="entry name" value="Chitinase insertion domain"/>
    <property type="match status" value="1"/>
</dbReference>
<keyword evidence="17" id="KW-1185">Reference proteome</keyword>
<evidence type="ECO:0000256" key="7">
    <source>
        <dbReference type="ARBA" id="ARBA00023277"/>
    </source>
</evidence>
<dbReference type="InterPro" id="IPR050314">
    <property type="entry name" value="Glycosyl_Hydrlase_18"/>
</dbReference>
<feature type="disulfide bond" evidence="10">
    <location>
        <begin position="112"/>
        <end position="126"/>
    </location>
</feature>
<evidence type="ECO:0000256" key="2">
    <source>
        <dbReference type="ARBA" id="ARBA00008682"/>
    </source>
</evidence>
<dbReference type="SMART" id="SM00636">
    <property type="entry name" value="Glyco_18"/>
    <property type="match status" value="1"/>
</dbReference>
<dbReference type="InterPro" id="IPR001579">
    <property type="entry name" value="Glyco_hydro_18_chit_AS"/>
</dbReference>
<evidence type="ECO:0000256" key="1">
    <source>
        <dbReference type="ARBA" id="ARBA00000822"/>
    </source>
</evidence>
<dbReference type="InterPro" id="IPR036861">
    <property type="entry name" value="Endochitinase-like_sf"/>
</dbReference>
<dbReference type="Proteomes" id="UP000235786">
    <property type="component" value="Unassembled WGS sequence"/>
</dbReference>
<dbReference type="InterPro" id="IPR018371">
    <property type="entry name" value="Chitin-binding_1_CS"/>
</dbReference>
<evidence type="ECO:0000313" key="16">
    <source>
        <dbReference type="EMBL" id="PMD47150.1"/>
    </source>
</evidence>
<dbReference type="SUPFAM" id="SSF51445">
    <property type="entry name" value="(Trans)glycosidases"/>
    <property type="match status" value="1"/>
</dbReference>
<evidence type="ECO:0000259" key="14">
    <source>
        <dbReference type="PROSITE" id="PS50941"/>
    </source>
</evidence>
<feature type="region of interest" description="Disordered" evidence="12">
    <location>
        <begin position="1070"/>
        <end position="1093"/>
    </location>
</feature>
<evidence type="ECO:0000256" key="4">
    <source>
        <dbReference type="ARBA" id="ARBA00022669"/>
    </source>
</evidence>
<dbReference type="AlphaFoldDB" id="A0A2J6S8S3"/>
<dbReference type="OrthoDB" id="3485361at2759"/>
<feature type="compositionally biased region" description="Basic residues" evidence="12">
    <location>
        <begin position="1134"/>
        <end position="1145"/>
    </location>
</feature>
<evidence type="ECO:0000256" key="3">
    <source>
        <dbReference type="ARBA" id="ARBA00012729"/>
    </source>
</evidence>
<comment type="catalytic activity">
    <reaction evidence="1">
        <text>Random endo-hydrolysis of N-acetyl-beta-D-glucosaminide (1-&gt;4)-beta-linkages in chitin and chitodextrins.</text>
        <dbReference type="EC" id="3.2.1.14"/>
    </reaction>
</comment>
<evidence type="ECO:0000256" key="8">
    <source>
        <dbReference type="ARBA" id="ARBA00023295"/>
    </source>
</evidence>
<comment type="caution">
    <text evidence="10">Lacks conserved residue(s) required for the propagation of feature annotation.</text>
</comment>
<dbReference type="STRING" id="1149755.A0A2J6S8S3"/>
<proteinExistence type="inferred from homology"/>
<evidence type="ECO:0000256" key="9">
    <source>
        <dbReference type="ARBA" id="ARBA00023326"/>
    </source>
</evidence>
<feature type="compositionally biased region" description="Low complexity" evidence="12">
    <location>
        <begin position="745"/>
        <end position="754"/>
    </location>
</feature>
<keyword evidence="10" id="KW-1015">Disulfide bond</keyword>
<dbReference type="Gene3D" id="3.30.60.10">
    <property type="entry name" value="Endochitinase-like"/>
    <property type="match status" value="1"/>
</dbReference>
<evidence type="ECO:0000256" key="12">
    <source>
        <dbReference type="SAM" id="MobiDB-lite"/>
    </source>
</evidence>
<dbReference type="Pfam" id="PF00704">
    <property type="entry name" value="Glyco_hydro_18"/>
    <property type="match status" value="1"/>
</dbReference>
<name>A0A2J6S8S3_HYAVF</name>
<dbReference type="InterPro" id="IPR017853">
    <property type="entry name" value="GH"/>
</dbReference>
<dbReference type="Pfam" id="PF00187">
    <property type="entry name" value="Chitin_bind_1"/>
    <property type="match status" value="1"/>
</dbReference>
<dbReference type="InterPro" id="IPR001223">
    <property type="entry name" value="Glyco_hydro18_cat"/>
</dbReference>
<keyword evidence="7" id="KW-0119">Carbohydrate metabolism</keyword>
<dbReference type="InterPro" id="IPR011583">
    <property type="entry name" value="Chitinase_II/V-like_cat"/>
</dbReference>
<dbReference type="EC" id="3.2.1.14" evidence="3"/>
<feature type="compositionally biased region" description="Basic and acidic residues" evidence="12">
    <location>
        <begin position="731"/>
        <end position="744"/>
    </location>
</feature>
<dbReference type="SUPFAM" id="SSF57016">
    <property type="entry name" value="Plant lectins/antimicrobial peptides"/>
    <property type="match status" value="1"/>
</dbReference>
<dbReference type="GO" id="GO:0008843">
    <property type="term" value="F:endochitinase activity"/>
    <property type="evidence" value="ECO:0007669"/>
    <property type="project" value="UniProtKB-EC"/>
</dbReference>
<keyword evidence="8 11" id="KW-0326">Glycosidase</keyword>
<reference evidence="16 17" key="1">
    <citation type="submission" date="2016-04" db="EMBL/GenBank/DDBJ databases">
        <title>A degradative enzymes factory behind the ericoid mycorrhizal symbiosis.</title>
        <authorList>
            <consortium name="DOE Joint Genome Institute"/>
            <person name="Martino E."/>
            <person name="Morin E."/>
            <person name="Grelet G."/>
            <person name="Kuo A."/>
            <person name="Kohler A."/>
            <person name="Daghino S."/>
            <person name="Barry K."/>
            <person name="Choi C."/>
            <person name="Cichocki N."/>
            <person name="Clum A."/>
            <person name="Copeland A."/>
            <person name="Hainaut M."/>
            <person name="Haridas S."/>
            <person name="Labutti K."/>
            <person name="Lindquist E."/>
            <person name="Lipzen A."/>
            <person name="Khouja H.-R."/>
            <person name="Murat C."/>
            <person name="Ohm R."/>
            <person name="Olson A."/>
            <person name="Spatafora J."/>
            <person name="Veneault-Fourrey C."/>
            <person name="Henrissat B."/>
            <person name="Grigoriev I."/>
            <person name="Martin F."/>
            <person name="Perotto S."/>
        </authorList>
    </citation>
    <scope>NUCLEOTIDE SEQUENCE [LARGE SCALE GENOMIC DNA]</scope>
    <source>
        <strain evidence="16 17">F</strain>
    </source>
</reference>
<keyword evidence="4 10" id="KW-0147">Chitin-binding</keyword>
<feature type="domain" description="Chitin-binding type-1" evidence="14">
    <location>
        <begin position="93"/>
        <end position="139"/>
    </location>
</feature>
<keyword evidence="5 11" id="KW-0378">Hydrolase</keyword>
<dbReference type="GO" id="GO:0006032">
    <property type="term" value="P:chitin catabolic process"/>
    <property type="evidence" value="ECO:0007669"/>
    <property type="project" value="UniProtKB-KW"/>
</dbReference>